<sequence length="772" mass="85701">MTQPNDYDLPDGDQRSEPRELPISPPRGEKPELPVRADDVFSAWRPPAANAPASDERPQPESDQGRSGVYSNFSGNLVLGEINGVKVVNEVQAALEHLNADDAYLRLTSRLFAPPEGFDATYAKWRDGARLLTIARPPGTGRTVIAHAMLAKLREESQQQVKVGALHFGGGETFPVDRLPVKHRHWAYVVEVPPDEEGFQLHSRHFRLAMTELAPELERRKSWLIFLISPEQWAACVDEDVRHMEADIGTAAPADIVRRALEVQEPELDVARWLAATPIERMLAGQPPAEVLEIVELIRSAHRAKPDQLAALQEGDKDPDCADLSDGGDRLFARRVKTVVEARRNWRKPLLEWHRKRGRTSVQRSFLLASAALPGAPGSYVYALASKLEGSLSGKEQPDLAALDAPGIIELVDAVEADLSDNDTVVFRRDGWDDAALHYFWTDRPFSRPAFLDWLADAPTGKQDKTFDSVSGEQLEELAARIARFAVHWAARQERPEPLAKLAGSWRGSNLWPVFVRTLDEAATQSSTHRYIHAMLLKWAKRKDLALGRAVAEVCGLEFGRRHTGKALRRLKHVAAVADEEIERAVERSVITLWDDDSVRKTLFETVIAWCENADTAAVAYRAFSALAAKTDEDGRTPTLLRGGGDGGFAPSSDGLIAGWTVLLSPQPSKEAEAVVHATVNQWLDVAMGRPDLRDEILGLLRKAVDHPEQPGVVSPRERLRHYVFTWHEAGDSAETVDRERIYLHLTKLFDSDFSRRLRGGADSADGTDHAA</sequence>
<feature type="region of interest" description="Disordered" evidence="1">
    <location>
        <begin position="1"/>
        <end position="69"/>
    </location>
</feature>
<accession>A0ABW5I686</accession>
<comment type="caution">
    <text evidence="2">The sequence shown here is derived from an EMBL/GenBank/DDBJ whole genome shotgun (WGS) entry which is preliminary data.</text>
</comment>
<feature type="compositionally biased region" description="Basic and acidic residues" evidence="1">
    <location>
        <begin position="27"/>
        <end position="39"/>
    </location>
</feature>
<dbReference type="Proteomes" id="UP001597542">
    <property type="component" value="Unassembled WGS sequence"/>
</dbReference>
<evidence type="ECO:0000256" key="1">
    <source>
        <dbReference type="SAM" id="MobiDB-lite"/>
    </source>
</evidence>
<gene>
    <name evidence="2" type="ORF">ACFSUT_31100</name>
</gene>
<organism evidence="2 3">
    <name type="scientific">Amycolatopsis albidoflavus</name>
    <dbReference type="NCBI Taxonomy" id="102226"/>
    <lineage>
        <taxon>Bacteria</taxon>
        <taxon>Bacillati</taxon>
        <taxon>Actinomycetota</taxon>
        <taxon>Actinomycetes</taxon>
        <taxon>Pseudonocardiales</taxon>
        <taxon>Pseudonocardiaceae</taxon>
        <taxon>Amycolatopsis</taxon>
    </lineage>
</organism>
<proteinExistence type="predicted"/>
<reference evidence="3" key="1">
    <citation type="journal article" date="2019" name="Int. J. Syst. Evol. Microbiol.">
        <title>The Global Catalogue of Microorganisms (GCM) 10K type strain sequencing project: providing services to taxonomists for standard genome sequencing and annotation.</title>
        <authorList>
            <consortium name="The Broad Institute Genomics Platform"/>
            <consortium name="The Broad Institute Genome Sequencing Center for Infectious Disease"/>
            <person name="Wu L."/>
            <person name="Ma J."/>
        </authorList>
    </citation>
    <scope>NUCLEOTIDE SEQUENCE [LARGE SCALE GENOMIC DNA]</scope>
    <source>
        <strain evidence="3">CGMCC 4.7638</strain>
    </source>
</reference>
<protein>
    <submittedName>
        <fullName evidence="2">Uncharacterized protein</fullName>
    </submittedName>
</protein>
<evidence type="ECO:0000313" key="3">
    <source>
        <dbReference type="Proteomes" id="UP001597542"/>
    </source>
</evidence>
<dbReference type="EMBL" id="JBHUKQ010000015">
    <property type="protein sequence ID" value="MFD2484758.1"/>
    <property type="molecule type" value="Genomic_DNA"/>
</dbReference>
<evidence type="ECO:0000313" key="2">
    <source>
        <dbReference type="EMBL" id="MFD2484758.1"/>
    </source>
</evidence>
<name>A0ABW5I686_9PSEU</name>
<keyword evidence="3" id="KW-1185">Reference proteome</keyword>
<dbReference type="RefSeq" id="WP_344276056.1">
    <property type="nucleotide sequence ID" value="NZ_BAAAHV010000012.1"/>
</dbReference>
<feature type="compositionally biased region" description="Basic and acidic residues" evidence="1">
    <location>
        <begin position="54"/>
        <end position="64"/>
    </location>
</feature>